<evidence type="ECO:0000313" key="1">
    <source>
        <dbReference type="EMBL" id="CDG99759.1"/>
    </source>
</evidence>
<dbReference type="Proteomes" id="UP000028487">
    <property type="component" value="Unassembled WGS sequence"/>
</dbReference>
<dbReference type="EMBL" id="CBSV010000023">
    <property type="protein sequence ID" value="CDG99759.1"/>
    <property type="molecule type" value="Genomic_DNA"/>
</dbReference>
<protein>
    <submittedName>
        <fullName evidence="1">Uncharacterized protein</fullName>
    </submittedName>
</protein>
<gene>
    <name evidence="1" type="ORF">XBFM1_1190019</name>
</gene>
<dbReference type="HOGENOM" id="CLU_2793085_0_0_6"/>
<proteinExistence type="predicted"/>
<sequence>MLLGSFLYIFLKRVDCRSHPDFFEIQSDDFVYLALLQFNVKGILYVKGLKDEYGLSFILYVIPPFLMR</sequence>
<organism evidence="1">
    <name type="scientific">Xenorhabdus bovienii str. feltiae Moldova</name>
    <dbReference type="NCBI Taxonomy" id="1398200"/>
    <lineage>
        <taxon>Bacteria</taxon>
        <taxon>Pseudomonadati</taxon>
        <taxon>Pseudomonadota</taxon>
        <taxon>Gammaproteobacteria</taxon>
        <taxon>Enterobacterales</taxon>
        <taxon>Morganellaceae</taxon>
        <taxon>Xenorhabdus</taxon>
    </lineage>
</organism>
<name>A0A077NMG9_XENBV</name>
<dbReference type="AlphaFoldDB" id="A0A077NMG9"/>
<comment type="caution">
    <text evidence="1">The sequence shown here is derived from an EMBL/GenBank/DDBJ whole genome shotgun (WGS) entry which is preliminary data.</text>
</comment>
<reference evidence="1" key="1">
    <citation type="submission" date="2013-07" db="EMBL/GenBank/DDBJ databases">
        <title>Sub-species coevolution in mutualistic symbiosis.</title>
        <authorList>
            <person name="Murfin K."/>
            <person name="Klassen J."/>
            <person name="Lee M."/>
            <person name="Forst S."/>
            <person name="Stock P."/>
            <person name="Goodrich-Blair H."/>
        </authorList>
    </citation>
    <scope>NUCLEOTIDE SEQUENCE [LARGE SCALE GENOMIC DNA]</scope>
    <source>
        <strain evidence="1">Feltiae Moldova</strain>
    </source>
</reference>
<accession>A0A077NMG9</accession>